<reference evidence="12" key="1">
    <citation type="journal article" date="2021" name="Cell">
        <title>Tracing the genetic footprints of vertebrate landing in non-teleost ray-finned fishes.</title>
        <authorList>
            <person name="Bi X."/>
            <person name="Wang K."/>
            <person name="Yang L."/>
            <person name="Pan H."/>
            <person name="Jiang H."/>
            <person name="Wei Q."/>
            <person name="Fang M."/>
            <person name="Yu H."/>
            <person name="Zhu C."/>
            <person name="Cai Y."/>
            <person name="He Y."/>
            <person name="Gan X."/>
            <person name="Zeng H."/>
            <person name="Yu D."/>
            <person name="Zhu Y."/>
            <person name="Jiang H."/>
            <person name="Qiu Q."/>
            <person name="Yang H."/>
            <person name="Zhang Y.E."/>
            <person name="Wang W."/>
            <person name="Zhu M."/>
            <person name="He S."/>
            <person name="Zhang G."/>
        </authorList>
    </citation>
    <scope>NUCLEOTIDE SEQUENCE</scope>
    <source>
        <strain evidence="12">Pddl_001</strain>
    </source>
</reference>
<proteinExistence type="predicted"/>
<organism evidence="12 13">
    <name type="scientific">Polyodon spathula</name>
    <name type="common">North American paddlefish</name>
    <name type="synonym">Squalus spathula</name>
    <dbReference type="NCBI Taxonomy" id="7913"/>
    <lineage>
        <taxon>Eukaryota</taxon>
        <taxon>Metazoa</taxon>
        <taxon>Chordata</taxon>
        <taxon>Craniata</taxon>
        <taxon>Vertebrata</taxon>
        <taxon>Euteleostomi</taxon>
        <taxon>Actinopterygii</taxon>
        <taxon>Chondrostei</taxon>
        <taxon>Acipenseriformes</taxon>
        <taxon>Polyodontidae</taxon>
        <taxon>Polyodon</taxon>
    </lineage>
</organism>
<evidence type="ECO:0000256" key="3">
    <source>
        <dbReference type="ARBA" id="ARBA00022530"/>
    </source>
</evidence>
<protein>
    <submittedName>
        <fullName evidence="12">MMRN2 protein</fullName>
    </submittedName>
</protein>
<feature type="compositionally biased region" description="Polar residues" evidence="8">
    <location>
        <begin position="743"/>
        <end position="755"/>
    </location>
</feature>
<dbReference type="PROSITE" id="PS51041">
    <property type="entry name" value="EMI"/>
    <property type="match status" value="1"/>
</dbReference>
<feature type="non-terminal residue" evidence="12">
    <location>
        <position position="1"/>
    </location>
</feature>
<feature type="signal peptide" evidence="9">
    <location>
        <begin position="1"/>
        <end position="17"/>
    </location>
</feature>
<dbReference type="Pfam" id="PF07546">
    <property type="entry name" value="EMI"/>
    <property type="match status" value="1"/>
</dbReference>
<evidence type="ECO:0000256" key="8">
    <source>
        <dbReference type="SAM" id="MobiDB-lite"/>
    </source>
</evidence>
<accession>A0ABS2Y860</accession>
<evidence type="ECO:0000259" key="11">
    <source>
        <dbReference type="PROSITE" id="PS51041"/>
    </source>
</evidence>
<dbReference type="Pfam" id="PF00386">
    <property type="entry name" value="C1q"/>
    <property type="match status" value="1"/>
</dbReference>
<dbReference type="SUPFAM" id="SSF49842">
    <property type="entry name" value="TNF-like"/>
    <property type="match status" value="1"/>
</dbReference>
<keyword evidence="13" id="KW-1185">Reference proteome</keyword>
<dbReference type="PANTHER" id="PTHR15427">
    <property type="entry name" value="EMILIN ELASTIN MICROFIBRIL INTERFACE-LOCATED PROTEIN ELASTIN MICROFIBRIL INTERFACER"/>
    <property type="match status" value="1"/>
</dbReference>
<evidence type="ECO:0000256" key="1">
    <source>
        <dbReference type="ARBA" id="ARBA00004498"/>
    </source>
</evidence>
<keyword evidence="3" id="KW-0272">Extracellular matrix</keyword>
<feature type="compositionally biased region" description="Basic and acidic residues" evidence="8">
    <location>
        <begin position="756"/>
        <end position="775"/>
    </location>
</feature>
<keyword evidence="4 9" id="KW-0732">Signal</keyword>
<feature type="domain" description="C1q" evidence="10">
    <location>
        <begin position="905"/>
        <end position="1034"/>
    </location>
</feature>
<comment type="caution">
    <text evidence="12">The sequence shown here is derived from an EMBL/GenBank/DDBJ whole genome shotgun (WGS) entry which is preliminary data.</text>
</comment>
<dbReference type="InterPro" id="IPR001073">
    <property type="entry name" value="C1q_dom"/>
</dbReference>
<evidence type="ECO:0000313" key="13">
    <source>
        <dbReference type="Proteomes" id="UP001166093"/>
    </source>
</evidence>
<dbReference type="InterPro" id="IPR050392">
    <property type="entry name" value="Collagen/C1q_domain"/>
</dbReference>
<comment type="subcellular location">
    <subcellularLocation>
        <location evidence="1">Secreted</location>
        <location evidence="1">Extracellular space</location>
        <location evidence="1">Extracellular matrix</location>
    </subcellularLocation>
</comment>
<evidence type="ECO:0000259" key="10">
    <source>
        <dbReference type="PROSITE" id="PS50871"/>
    </source>
</evidence>
<dbReference type="PROSITE" id="PS50871">
    <property type="entry name" value="C1Q"/>
    <property type="match status" value="1"/>
</dbReference>
<dbReference type="Proteomes" id="UP001166093">
    <property type="component" value="Unassembled WGS sequence"/>
</dbReference>
<feature type="coiled-coil region" evidence="7">
    <location>
        <begin position="464"/>
        <end position="534"/>
    </location>
</feature>
<dbReference type="EMBL" id="JAAWVQ010116878">
    <property type="protein sequence ID" value="MBN3282364.1"/>
    <property type="molecule type" value="Genomic_DNA"/>
</dbReference>
<feature type="region of interest" description="Disordered" evidence="8">
    <location>
        <begin position="736"/>
        <end position="775"/>
    </location>
</feature>
<sequence length="1034" mass="115071">MILKLLILLSLAVLVRSDLRARDPGLEEEPEKELLKQGDWHPQHHFGVQPETHGFVTPGDPPAESTTKIVLPTGETATPQLTARTGNWCAFVHSRMVTTAVSCGTEQYTIQSQKPCPYGTPDCQLVMYKLSLRPVYREKQKVFTALQWRCCPGHMGAHCEETVAASSYVSVPINQTAGSREQESHQSPGPVPPHLLPLPAYPGKVMRMAGEERGLQNDIQHPGSLLQDLHSLLGENKTFGPDLNQNRTDLAAPLSLLAQLLLPHLEALVKEHVQREWAGFNKSLQSLSRELGVLAWDVEVLRRGQKRGADGEGKEGRQHFESELQEKVNKLEGALLSSRGSELQDKLHSQQASLHYNLTAIKTETDIKVKRNQKMIQVKLQALNSSLAEVKREQERLGEELRRQRHSGREEEEEEGGVVGGQNGKGGFNPSVWEAIRRLERKVSENSGNVTYLVEENDFSAQNVQDLQRGFRSLESALQETAREIRVLFMESGLTVEDNKVEVLQGVTGLAANLSALESQLRNISAKVEEFSLDIDDLYGLYPSHCNCQSLAAELALLGDELREELRNCTRVTESTRHELENASHGAWRPGLTSSVEDLIVGLQQVQRTLAFEQEKHRALQLSMSQLQEAGLGLQREVSRLLDREGHWTMEIQRLSSSFQSLLGDAVRHAEVLEALLGADVLEFTSEMSSQLGELSVPALQESVRDTLAGLQAHNSSLVSLERRVEGLLLELGRERNERASPPISTSEGPPSRNSRAVEHRSGHLRLREPPMGDRPLDKELSALEGMLKALGTQVRRLEEQQQPCPQSCCNCTAVPSGGWAGELQKFRQDLENHLQVFHRIFGDAEALTASNVTVDLSQLWSAMRKMERKRQRGRERGREGDKTLRSGATVKRNTKEAWLEAHVPLDPPVVFLASTPKVSSQTGMVVFEQTVLNTRQSYSPETGFFTAPARGLYLFTLSLDFGPGPALGQFMRGEVLVARLHQNHRRPVGSLTRVCLLELVRGEQVRVELMQGSLERGSQADNTFGGVLLFRTS</sequence>
<evidence type="ECO:0000256" key="4">
    <source>
        <dbReference type="ARBA" id="ARBA00022729"/>
    </source>
</evidence>
<feature type="chain" id="PRO_5046543196" evidence="9">
    <location>
        <begin position="18"/>
        <end position="1034"/>
    </location>
</feature>
<evidence type="ECO:0000256" key="7">
    <source>
        <dbReference type="SAM" id="Coils"/>
    </source>
</evidence>
<dbReference type="InterPro" id="IPR008983">
    <property type="entry name" value="Tumour_necrosis_fac-like_dom"/>
</dbReference>
<evidence type="ECO:0000256" key="5">
    <source>
        <dbReference type="ARBA" id="ARBA00023054"/>
    </source>
</evidence>
<dbReference type="InterPro" id="IPR011489">
    <property type="entry name" value="EMI_domain"/>
</dbReference>
<dbReference type="PANTHER" id="PTHR15427:SF40">
    <property type="entry name" value="MULTIMERIN-2 PRECURSOR"/>
    <property type="match status" value="1"/>
</dbReference>
<feature type="non-terminal residue" evidence="12">
    <location>
        <position position="1034"/>
    </location>
</feature>
<keyword evidence="6" id="KW-1015">Disulfide bond</keyword>
<dbReference type="Gene3D" id="2.60.120.40">
    <property type="match status" value="1"/>
</dbReference>
<evidence type="ECO:0000256" key="2">
    <source>
        <dbReference type="ARBA" id="ARBA00022525"/>
    </source>
</evidence>
<feature type="domain" description="EMI" evidence="11">
    <location>
        <begin position="85"/>
        <end position="161"/>
    </location>
</feature>
<gene>
    <name evidence="12" type="primary">Mmrn2</name>
    <name evidence="12" type="ORF">GTO93_0015930</name>
</gene>
<evidence type="ECO:0000313" key="12">
    <source>
        <dbReference type="EMBL" id="MBN3282364.1"/>
    </source>
</evidence>
<evidence type="ECO:0000256" key="9">
    <source>
        <dbReference type="SAM" id="SignalP"/>
    </source>
</evidence>
<keyword evidence="5 7" id="KW-0175">Coiled coil</keyword>
<keyword evidence="2" id="KW-0964">Secreted</keyword>
<feature type="region of interest" description="Disordered" evidence="8">
    <location>
        <begin position="394"/>
        <end position="425"/>
    </location>
</feature>
<name>A0ABS2Y860_POLSP</name>
<evidence type="ECO:0000256" key="6">
    <source>
        <dbReference type="ARBA" id="ARBA00023157"/>
    </source>
</evidence>
<dbReference type="SMART" id="SM00110">
    <property type="entry name" value="C1Q"/>
    <property type="match status" value="1"/>
</dbReference>
<dbReference type="PRINTS" id="PR00007">
    <property type="entry name" value="COMPLEMNTC1Q"/>
</dbReference>